<sequence>MASALALKRLVSMNVLPKSLLLRSVRPVAVAPATSRLLSTGAVRESDYEDENDYDEGGLDVNRHFTRLPVSTDAFDSQLLSWLDPFASAYRGLGSGGFRRGWDARETEEGLRLRFDMPGLGKEDVKVSVEESTLVIKGEAAGEEAGGSEEESGRRYSSRIELSEKMYKMEETKAEMKNGVLKITVPKVKEDERADAFHVKID</sequence>
<organism evidence="6 8">
    <name type="scientific">Punica granatum</name>
    <name type="common">Pomegranate</name>
    <dbReference type="NCBI Taxonomy" id="22663"/>
    <lineage>
        <taxon>Eukaryota</taxon>
        <taxon>Viridiplantae</taxon>
        <taxon>Streptophyta</taxon>
        <taxon>Embryophyta</taxon>
        <taxon>Tracheophyta</taxon>
        <taxon>Spermatophyta</taxon>
        <taxon>Magnoliopsida</taxon>
        <taxon>eudicotyledons</taxon>
        <taxon>Gunneridae</taxon>
        <taxon>Pentapetalae</taxon>
        <taxon>rosids</taxon>
        <taxon>malvids</taxon>
        <taxon>Myrtales</taxon>
        <taxon>Lythraceae</taxon>
        <taxon>Punica</taxon>
    </lineage>
</organism>
<dbReference type="Gene3D" id="2.60.40.790">
    <property type="match status" value="1"/>
</dbReference>
<evidence type="ECO:0000313" key="6">
    <source>
        <dbReference type="EMBL" id="OWM79452.1"/>
    </source>
</evidence>
<evidence type="ECO:0000256" key="1">
    <source>
        <dbReference type="ARBA" id="ARBA00022946"/>
    </source>
</evidence>
<dbReference type="GeneID" id="116204572"/>
<feature type="domain" description="SHSP" evidence="5">
    <location>
        <begin position="93"/>
        <end position="202"/>
    </location>
</feature>
<evidence type="ECO:0000313" key="8">
    <source>
        <dbReference type="Proteomes" id="UP000197138"/>
    </source>
</evidence>
<keyword evidence="9" id="KW-1185">Reference proteome</keyword>
<keyword evidence="2" id="KW-0346">Stress response</keyword>
<dbReference type="InterPro" id="IPR002068">
    <property type="entry name" value="A-crystallin/Hsp20_dom"/>
</dbReference>
<evidence type="ECO:0000313" key="7">
    <source>
        <dbReference type="EMBL" id="PKI65745.1"/>
    </source>
</evidence>
<dbReference type="InterPro" id="IPR008978">
    <property type="entry name" value="HSP20-like_chaperone"/>
</dbReference>
<dbReference type="EMBL" id="MTKT01002440">
    <property type="protein sequence ID" value="OWM79452.1"/>
    <property type="molecule type" value="Genomic_DNA"/>
</dbReference>
<reference evidence="6" key="2">
    <citation type="submission" date="2017-06" db="EMBL/GenBank/DDBJ databases">
        <title>The pomegranate genome and the genomics of punicalagin biosynthesis.</title>
        <authorList>
            <person name="Xu C."/>
        </authorList>
    </citation>
    <scope>NUCLEOTIDE SEQUENCE [LARGE SCALE GENOMIC DNA]</scope>
    <source>
        <tissue evidence="6">Fresh leaf</tissue>
    </source>
</reference>
<proteinExistence type="inferred from homology"/>
<dbReference type="PANTHER" id="PTHR46991:SF11">
    <property type="entry name" value="SMALL HEAT SHOCK PROTEIN HSPF"/>
    <property type="match status" value="1"/>
</dbReference>
<reference evidence="8" key="1">
    <citation type="journal article" date="2017" name="Plant J.">
        <title>The pomegranate (Punica granatum L.) genome and the genomics of punicalagin biosynthesis.</title>
        <authorList>
            <person name="Qin G."/>
            <person name="Xu C."/>
            <person name="Ming R."/>
            <person name="Tang H."/>
            <person name="Guyot R."/>
            <person name="Kramer E.M."/>
            <person name="Hu Y."/>
            <person name="Yi X."/>
            <person name="Qi Y."/>
            <person name="Xu X."/>
            <person name="Gao Z."/>
            <person name="Pan H."/>
            <person name="Jian J."/>
            <person name="Tian Y."/>
            <person name="Yue Z."/>
            <person name="Xu Y."/>
        </authorList>
    </citation>
    <scope>NUCLEOTIDE SEQUENCE [LARGE SCALE GENOMIC DNA]</scope>
    <source>
        <strain evidence="8">cv. Dabenzi</strain>
    </source>
</reference>
<dbReference type="EMBL" id="PGOL01000729">
    <property type="protein sequence ID" value="PKI65745.1"/>
    <property type="molecule type" value="Genomic_DNA"/>
</dbReference>
<evidence type="ECO:0000256" key="4">
    <source>
        <dbReference type="RuleBase" id="RU003616"/>
    </source>
</evidence>
<evidence type="ECO:0000259" key="5">
    <source>
        <dbReference type="PROSITE" id="PS01031"/>
    </source>
</evidence>
<evidence type="ECO:0000256" key="3">
    <source>
        <dbReference type="PROSITE-ProRule" id="PRU00285"/>
    </source>
</evidence>
<dbReference type="Pfam" id="PF00011">
    <property type="entry name" value="HSP20"/>
    <property type="match status" value="1"/>
</dbReference>
<dbReference type="Proteomes" id="UP000233551">
    <property type="component" value="Unassembled WGS sequence"/>
</dbReference>
<dbReference type="PANTHER" id="PTHR46991">
    <property type="entry name" value="23.5 KDA HEAT SHOCK PROTEIN, MITOCHONDRIAL"/>
    <property type="match status" value="1"/>
</dbReference>
<dbReference type="AlphaFoldDB" id="A0A218X519"/>
<reference evidence="7 9" key="3">
    <citation type="submission" date="2017-11" db="EMBL/GenBank/DDBJ databases">
        <title>De-novo sequencing of pomegranate (Punica granatum L.) genome.</title>
        <authorList>
            <person name="Akparov Z."/>
            <person name="Amiraslanov A."/>
            <person name="Hajiyeva S."/>
            <person name="Abbasov M."/>
            <person name="Kaur K."/>
            <person name="Hamwieh A."/>
            <person name="Solovyev V."/>
            <person name="Salamov A."/>
            <person name="Braich B."/>
            <person name="Kosarev P."/>
            <person name="Mahmoud A."/>
            <person name="Hajiyev E."/>
            <person name="Babayeva S."/>
            <person name="Izzatullayeva V."/>
            <person name="Mammadov A."/>
            <person name="Mammadov A."/>
            <person name="Sharifova S."/>
            <person name="Ojaghi J."/>
            <person name="Eynullazada K."/>
            <person name="Bayramov B."/>
            <person name="Abdulazimova A."/>
            <person name="Shahmuradov I."/>
        </authorList>
    </citation>
    <scope>NUCLEOTIDE SEQUENCE [LARGE SCALE GENOMIC DNA]</scope>
    <source>
        <strain evidence="7">AG2017</strain>
        <strain evidence="9">cv. AG2017</strain>
        <tissue evidence="7">Leaf</tissue>
    </source>
</reference>
<gene>
    <name evidence="6" type="ORF">CDL15_Pgr022864</name>
    <name evidence="7" type="ORF">CRG98_013817</name>
</gene>
<dbReference type="CDD" id="cd06464">
    <property type="entry name" value="ACD_sHsps-like"/>
    <property type="match status" value="1"/>
</dbReference>
<evidence type="ECO:0000313" key="9">
    <source>
        <dbReference type="Proteomes" id="UP000233551"/>
    </source>
</evidence>
<dbReference type="PROSITE" id="PS01031">
    <property type="entry name" value="SHSP"/>
    <property type="match status" value="1"/>
</dbReference>
<dbReference type="STRING" id="22663.A0A218X519"/>
<dbReference type="InterPro" id="IPR044656">
    <property type="entry name" value="HSP14.7/HSP23.5/HSP23.6-like"/>
</dbReference>
<comment type="similarity">
    <text evidence="3 4">Belongs to the small heat shock protein (HSP20) family.</text>
</comment>
<dbReference type="Proteomes" id="UP000197138">
    <property type="component" value="Unassembled WGS sequence"/>
</dbReference>
<evidence type="ECO:0000256" key="2">
    <source>
        <dbReference type="ARBA" id="ARBA00023016"/>
    </source>
</evidence>
<comment type="caution">
    <text evidence="6">The sequence shown here is derived from an EMBL/GenBank/DDBJ whole genome shotgun (WGS) entry which is preliminary data.</text>
</comment>
<name>A0A218X519_PUNGR</name>
<keyword evidence="1" id="KW-0809">Transit peptide</keyword>
<dbReference type="OrthoDB" id="1431247at2759"/>
<accession>A0A218X519</accession>
<protein>
    <recommendedName>
        <fullName evidence="5">SHSP domain-containing protein</fullName>
    </recommendedName>
</protein>
<dbReference type="SUPFAM" id="SSF49764">
    <property type="entry name" value="HSP20-like chaperones"/>
    <property type="match status" value="1"/>
</dbReference>